<name>A0ABW8LKZ1_9ACTN</name>
<dbReference type="GO" id="GO:0008233">
    <property type="term" value="F:peptidase activity"/>
    <property type="evidence" value="ECO:0007669"/>
    <property type="project" value="UniProtKB-KW"/>
</dbReference>
<proteinExistence type="predicted"/>
<dbReference type="Proteomes" id="UP001620295">
    <property type="component" value="Unassembled WGS sequence"/>
</dbReference>
<reference evidence="3 4" key="1">
    <citation type="submission" date="2024-11" db="EMBL/GenBank/DDBJ databases">
        <title>The Natural Products Discovery Center: Release of the First 8490 Sequenced Strains for Exploring Actinobacteria Biosynthetic Diversity.</title>
        <authorList>
            <person name="Kalkreuter E."/>
            <person name="Kautsar S.A."/>
            <person name="Yang D."/>
            <person name="Bader C.D."/>
            <person name="Teijaro C.N."/>
            <person name="Fluegel L."/>
            <person name="Davis C.M."/>
            <person name="Simpson J.R."/>
            <person name="Lauterbach L."/>
            <person name="Steele A.D."/>
            <person name="Gui C."/>
            <person name="Meng S."/>
            <person name="Li G."/>
            <person name="Viehrig K."/>
            <person name="Ye F."/>
            <person name="Su P."/>
            <person name="Kiefer A.F."/>
            <person name="Nichols A."/>
            <person name="Cepeda A.J."/>
            <person name="Yan W."/>
            <person name="Fan B."/>
            <person name="Jiang Y."/>
            <person name="Adhikari A."/>
            <person name="Zheng C.-J."/>
            <person name="Schuster L."/>
            <person name="Cowan T.M."/>
            <person name="Smanski M.J."/>
            <person name="Chevrette M.G."/>
            <person name="De Carvalho L.P.S."/>
            <person name="Shen B."/>
        </authorList>
    </citation>
    <scope>NUCLEOTIDE SEQUENCE [LARGE SCALE GENOMIC DNA]</scope>
    <source>
        <strain evidence="3 4">NPDC020863</strain>
    </source>
</reference>
<keyword evidence="1" id="KW-0677">Repeat</keyword>
<dbReference type="RefSeq" id="WP_404746485.1">
    <property type="nucleotide sequence ID" value="NZ_JBJDQH010000005.1"/>
</dbReference>
<evidence type="ECO:0000313" key="4">
    <source>
        <dbReference type="Proteomes" id="UP001620295"/>
    </source>
</evidence>
<accession>A0ABW8LKZ1</accession>
<dbReference type="InterPro" id="IPR036628">
    <property type="entry name" value="Clp_N_dom_sf"/>
</dbReference>
<keyword evidence="4" id="KW-1185">Reference proteome</keyword>
<evidence type="ECO:0000256" key="1">
    <source>
        <dbReference type="PROSITE-ProRule" id="PRU01251"/>
    </source>
</evidence>
<comment type="caution">
    <text evidence="3">The sequence shown here is derived from an EMBL/GenBank/DDBJ whole genome shotgun (WGS) entry which is preliminary data.</text>
</comment>
<evidence type="ECO:0000313" key="3">
    <source>
        <dbReference type="EMBL" id="MFK4266474.1"/>
    </source>
</evidence>
<organism evidence="3 4">
    <name type="scientific">Streptomyces milbemycinicus</name>
    <dbReference type="NCBI Taxonomy" id="476552"/>
    <lineage>
        <taxon>Bacteria</taxon>
        <taxon>Bacillati</taxon>
        <taxon>Actinomycetota</taxon>
        <taxon>Actinomycetes</taxon>
        <taxon>Kitasatosporales</taxon>
        <taxon>Streptomycetaceae</taxon>
        <taxon>Streptomyces</taxon>
    </lineage>
</organism>
<dbReference type="PROSITE" id="PS51903">
    <property type="entry name" value="CLP_R"/>
    <property type="match status" value="1"/>
</dbReference>
<dbReference type="InterPro" id="IPR004176">
    <property type="entry name" value="Clp_R_N"/>
</dbReference>
<dbReference type="EMBL" id="JBJDQH010000005">
    <property type="protein sequence ID" value="MFK4266474.1"/>
    <property type="molecule type" value="Genomic_DNA"/>
</dbReference>
<sequence length="196" mass="20551">MFERFTTSARQVVKGAVKYADGMGGGAGRGTGSGTVGEAELLLALLDRTGTPAADVLTALGAAGRRAAIEHDLAAVRRRGGISAADAKALAGLGIDVEEVVARVERVHGPGALAEPAETTRRRGRPLRRPFTREAKSVLERSLRISLGRGDKYIGDEHLLLALTARPGVAAHVLADHGVTYVQVERFLTGRRAEAG</sequence>
<dbReference type="Pfam" id="PF02861">
    <property type="entry name" value="Clp_N"/>
    <property type="match status" value="1"/>
</dbReference>
<evidence type="ECO:0000259" key="2">
    <source>
        <dbReference type="PROSITE" id="PS51903"/>
    </source>
</evidence>
<dbReference type="GO" id="GO:0006508">
    <property type="term" value="P:proteolysis"/>
    <property type="evidence" value="ECO:0007669"/>
    <property type="project" value="UniProtKB-KW"/>
</dbReference>
<dbReference type="SUPFAM" id="SSF81923">
    <property type="entry name" value="Double Clp-N motif"/>
    <property type="match status" value="1"/>
</dbReference>
<keyword evidence="3" id="KW-0645">Protease</keyword>
<feature type="domain" description="Clp R" evidence="2">
    <location>
        <begin position="127"/>
        <end position="196"/>
    </location>
</feature>
<protein>
    <submittedName>
        <fullName evidence="3">Clp protease N-terminal domain-containing protein</fullName>
    </submittedName>
</protein>
<dbReference type="Gene3D" id="1.10.1780.10">
    <property type="entry name" value="Clp, N-terminal domain"/>
    <property type="match status" value="1"/>
</dbReference>
<keyword evidence="3" id="KW-0378">Hydrolase</keyword>
<gene>
    <name evidence="3" type="ORF">ACI2L5_16245</name>
</gene>